<organism evidence="2 3">
    <name type="scientific">Eumeta variegata</name>
    <name type="common">Bagworm moth</name>
    <name type="synonym">Eumeta japonica</name>
    <dbReference type="NCBI Taxonomy" id="151549"/>
    <lineage>
        <taxon>Eukaryota</taxon>
        <taxon>Metazoa</taxon>
        <taxon>Ecdysozoa</taxon>
        <taxon>Arthropoda</taxon>
        <taxon>Hexapoda</taxon>
        <taxon>Insecta</taxon>
        <taxon>Pterygota</taxon>
        <taxon>Neoptera</taxon>
        <taxon>Endopterygota</taxon>
        <taxon>Lepidoptera</taxon>
        <taxon>Glossata</taxon>
        <taxon>Ditrysia</taxon>
        <taxon>Tineoidea</taxon>
        <taxon>Psychidae</taxon>
        <taxon>Oiketicinae</taxon>
        <taxon>Eumeta</taxon>
    </lineage>
</organism>
<accession>A0A4C1TVT1</accession>
<sequence>MGRRRGVGAARVNGRVGAAGQNASPRAPAAPQRRVVSARALAVSKTLYIIVRDDRTPFGHRRLQNFSIATGPSELNTAVIARAGHSRAICVLAQSVGSFTSIPAHSALRRIFYPCPRDRQRADVSSETKGPVTAISIVAVETKLVASRRERLTVWEYRGVVIKSSTLQNRFVTGHRCDVPPGARPGRCGAAARYRLFTNRSILLASAGRRAARSRTRLRNNRVKANSAPAMGVP</sequence>
<dbReference type="Proteomes" id="UP000299102">
    <property type="component" value="Unassembled WGS sequence"/>
</dbReference>
<keyword evidence="3" id="KW-1185">Reference proteome</keyword>
<name>A0A4C1TVT1_EUMVA</name>
<protein>
    <submittedName>
        <fullName evidence="2">Uncharacterized protein</fullName>
    </submittedName>
</protein>
<feature type="region of interest" description="Disordered" evidence="1">
    <location>
        <begin position="1"/>
        <end position="31"/>
    </location>
</feature>
<dbReference type="AlphaFoldDB" id="A0A4C1TVT1"/>
<proteinExistence type="predicted"/>
<dbReference type="EMBL" id="BGZK01000093">
    <property type="protein sequence ID" value="GBP18129.1"/>
    <property type="molecule type" value="Genomic_DNA"/>
</dbReference>
<feature type="compositionally biased region" description="Low complexity" evidence="1">
    <location>
        <begin position="7"/>
        <end position="31"/>
    </location>
</feature>
<evidence type="ECO:0000313" key="3">
    <source>
        <dbReference type="Proteomes" id="UP000299102"/>
    </source>
</evidence>
<comment type="caution">
    <text evidence="2">The sequence shown here is derived from an EMBL/GenBank/DDBJ whole genome shotgun (WGS) entry which is preliminary data.</text>
</comment>
<evidence type="ECO:0000256" key="1">
    <source>
        <dbReference type="SAM" id="MobiDB-lite"/>
    </source>
</evidence>
<gene>
    <name evidence="2" type="ORF">EVAR_12910_1</name>
</gene>
<reference evidence="2 3" key="1">
    <citation type="journal article" date="2019" name="Commun. Biol.">
        <title>The bagworm genome reveals a unique fibroin gene that provides high tensile strength.</title>
        <authorList>
            <person name="Kono N."/>
            <person name="Nakamura H."/>
            <person name="Ohtoshi R."/>
            <person name="Tomita M."/>
            <person name="Numata K."/>
            <person name="Arakawa K."/>
        </authorList>
    </citation>
    <scope>NUCLEOTIDE SEQUENCE [LARGE SCALE GENOMIC DNA]</scope>
</reference>
<evidence type="ECO:0000313" key="2">
    <source>
        <dbReference type="EMBL" id="GBP18129.1"/>
    </source>
</evidence>